<evidence type="ECO:0000313" key="1">
    <source>
        <dbReference type="EMBL" id="OAT56506.1"/>
    </source>
</evidence>
<keyword evidence="2" id="KW-1185">Reference proteome</keyword>
<dbReference type="Proteomes" id="UP000078431">
    <property type="component" value="Unassembled WGS sequence"/>
</dbReference>
<gene>
    <name evidence="1" type="ORF">M993_04801</name>
</gene>
<evidence type="ECO:0000313" key="2">
    <source>
        <dbReference type="Proteomes" id="UP000078431"/>
    </source>
</evidence>
<dbReference type="InterPro" id="IPR035958">
    <property type="entry name" value="SecB-like_sf"/>
</dbReference>
<accession>A0AA91E9N1</accession>
<sequence>MNIKLFNKKVQGMSLKRHEAKDKKKPKIKIKITNEIFNNIKDETIFRARFNVTVLAENTAEVEVIYDFDFKSDCKVDDEFTKSLSVRSDAPHLAFPYIKTYIESVLQLSGYGNVNLPYFDFVEEPADID</sequence>
<dbReference type="RefSeq" id="WP_061553967.1">
    <property type="nucleotide sequence ID" value="NZ_LXEX01000082.1"/>
</dbReference>
<dbReference type="SUPFAM" id="SSF54611">
    <property type="entry name" value="SecB-like"/>
    <property type="match status" value="1"/>
</dbReference>
<name>A0AA91E9N1_9GAMM</name>
<dbReference type="GeneID" id="69637535"/>
<dbReference type="EMBL" id="LXEX01000082">
    <property type="protein sequence ID" value="OAT56506.1"/>
    <property type="molecule type" value="Genomic_DNA"/>
</dbReference>
<dbReference type="Gene3D" id="3.10.420.10">
    <property type="entry name" value="SecB-like"/>
    <property type="match status" value="1"/>
</dbReference>
<dbReference type="AlphaFoldDB" id="A0AA91E9N1"/>
<organism evidence="1 2">
    <name type="scientific">Obesumbacterium proteus ATCC 12841</name>
    <dbReference type="NCBI Taxonomy" id="1354268"/>
    <lineage>
        <taxon>Bacteria</taxon>
        <taxon>Pseudomonadati</taxon>
        <taxon>Pseudomonadota</taxon>
        <taxon>Gammaproteobacteria</taxon>
        <taxon>Enterobacterales</taxon>
        <taxon>Hafniaceae</taxon>
        <taxon>Obesumbacterium</taxon>
    </lineage>
</organism>
<proteinExistence type="predicted"/>
<protein>
    <submittedName>
        <fullName evidence="1">SecB family protein export chaperone</fullName>
    </submittedName>
</protein>
<reference evidence="1 2" key="1">
    <citation type="submission" date="2016-04" db="EMBL/GenBank/DDBJ databases">
        <title>ATOL: Assembling a taxonomically balanced genome-scale reconstruction of the evolutionary history of the Enterobacteriaceae.</title>
        <authorList>
            <person name="Plunkett G.III."/>
            <person name="Neeno-Eckwall E.C."/>
            <person name="Glasner J.D."/>
            <person name="Perna N.T."/>
        </authorList>
    </citation>
    <scope>NUCLEOTIDE SEQUENCE [LARGE SCALE GENOMIC DNA]</scope>
    <source>
        <strain evidence="1 2">ATCC 12841</strain>
    </source>
</reference>
<comment type="caution">
    <text evidence="1">The sequence shown here is derived from an EMBL/GenBank/DDBJ whole genome shotgun (WGS) entry which is preliminary data.</text>
</comment>